<feature type="domain" description="Rhodanese" evidence="8">
    <location>
        <begin position="347"/>
        <end position="456"/>
    </location>
</feature>
<name>A0A812C734_ACAPH</name>
<evidence type="ECO:0000259" key="8">
    <source>
        <dbReference type="PROSITE" id="PS50206"/>
    </source>
</evidence>
<keyword evidence="2 6" id="KW-0132">Cell division</keyword>
<dbReference type="PANTHER" id="PTHR10828">
    <property type="entry name" value="M-PHASE INDUCER PHOSPHATASE DUAL SPECIFICITY PHOSPHATASE CDC25"/>
    <property type="match status" value="1"/>
</dbReference>
<evidence type="ECO:0000256" key="5">
    <source>
        <dbReference type="ARBA" id="ARBA00023306"/>
    </source>
</evidence>
<feature type="compositionally biased region" description="Basic and acidic residues" evidence="7">
    <location>
        <begin position="241"/>
        <end position="254"/>
    </location>
</feature>
<dbReference type="Pfam" id="PF00581">
    <property type="entry name" value="Rhodanese"/>
    <property type="match status" value="1"/>
</dbReference>
<dbReference type="Gene3D" id="3.40.250.10">
    <property type="entry name" value="Rhodanese-like domain"/>
    <property type="match status" value="1"/>
</dbReference>
<evidence type="ECO:0000313" key="10">
    <source>
        <dbReference type="Proteomes" id="UP000597762"/>
    </source>
</evidence>
<dbReference type="GO" id="GO:0004725">
    <property type="term" value="F:protein tyrosine phosphatase activity"/>
    <property type="evidence" value="ECO:0007669"/>
    <property type="project" value="UniProtKB-UniRule"/>
</dbReference>
<keyword evidence="4 6" id="KW-0904">Protein phosphatase</keyword>
<feature type="compositionally biased region" description="Polar residues" evidence="7">
    <location>
        <begin position="155"/>
        <end position="167"/>
    </location>
</feature>
<dbReference type="GO" id="GO:0005634">
    <property type="term" value="C:nucleus"/>
    <property type="evidence" value="ECO:0007669"/>
    <property type="project" value="TreeGrafter"/>
</dbReference>
<dbReference type="InterPro" id="IPR001763">
    <property type="entry name" value="Rhodanese-like_dom"/>
</dbReference>
<dbReference type="PRINTS" id="PR00716">
    <property type="entry name" value="MPIPHPHTASE"/>
</dbReference>
<keyword evidence="5 6" id="KW-0131">Cell cycle</keyword>
<dbReference type="PANTHER" id="PTHR10828:SF76">
    <property type="entry name" value="M-PHASE INDUCER PHOSPHATASE"/>
    <property type="match status" value="1"/>
</dbReference>
<evidence type="ECO:0000256" key="7">
    <source>
        <dbReference type="SAM" id="MobiDB-lite"/>
    </source>
</evidence>
<evidence type="ECO:0000256" key="3">
    <source>
        <dbReference type="ARBA" id="ARBA00022801"/>
    </source>
</evidence>
<comment type="catalytic activity">
    <reaction evidence="6">
        <text>O-phospho-L-tyrosyl-[protein] + H2O = L-tyrosyl-[protein] + phosphate</text>
        <dbReference type="Rhea" id="RHEA:10684"/>
        <dbReference type="Rhea" id="RHEA-COMP:10136"/>
        <dbReference type="Rhea" id="RHEA-COMP:20101"/>
        <dbReference type="ChEBI" id="CHEBI:15377"/>
        <dbReference type="ChEBI" id="CHEBI:43474"/>
        <dbReference type="ChEBI" id="CHEBI:46858"/>
        <dbReference type="ChEBI" id="CHEBI:61978"/>
        <dbReference type="EC" id="3.1.3.48"/>
    </reaction>
</comment>
<dbReference type="GO" id="GO:0051301">
    <property type="term" value="P:cell division"/>
    <property type="evidence" value="ECO:0007669"/>
    <property type="project" value="UniProtKB-UniRule"/>
</dbReference>
<dbReference type="EMBL" id="CAHIKZ030001239">
    <property type="protein sequence ID" value="CAE1257400.1"/>
    <property type="molecule type" value="Genomic_DNA"/>
</dbReference>
<keyword evidence="3 6" id="KW-0378">Hydrolase</keyword>
<feature type="region of interest" description="Disordered" evidence="7">
    <location>
        <begin position="220"/>
        <end position="254"/>
    </location>
</feature>
<gene>
    <name evidence="9" type="ORF">SPHA_30727</name>
</gene>
<dbReference type="GO" id="GO:0005737">
    <property type="term" value="C:cytoplasm"/>
    <property type="evidence" value="ECO:0007669"/>
    <property type="project" value="TreeGrafter"/>
</dbReference>
<evidence type="ECO:0000256" key="1">
    <source>
        <dbReference type="ARBA" id="ARBA00011065"/>
    </source>
</evidence>
<keyword evidence="10" id="KW-1185">Reference proteome</keyword>
<dbReference type="SUPFAM" id="SSF52821">
    <property type="entry name" value="Rhodanese/Cell cycle control phosphatase"/>
    <property type="match status" value="1"/>
</dbReference>
<dbReference type="SMART" id="SM00450">
    <property type="entry name" value="RHOD"/>
    <property type="match status" value="1"/>
</dbReference>
<dbReference type="Proteomes" id="UP000597762">
    <property type="component" value="Unassembled WGS sequence"/>
</dbReference>
<dbReference type="OrthoDB" id="9999371at2759"/>
<feature type="region of interest" description="Disordered" evidence="7">
    <location>
        <begin position="155"/>
        <end position="176"/>
    </location>
</feature>
<accession>A0A812C734</accession>
<organism evidence="9 10">
    <name type="scientific">Acanthosepion pharaonis</name>
    <name type="common">Pharaoh cuttlefish</name>
    <name type="synonym">Sepia pharaonis</name>
    <dbReference type="NCBI Taxonomy" id="158019"/>
    <lineage>
        <taxon>Eukaryota</taxon>
        <taxon>Metazoa</taxon>
        <taxon>Spiralia</taxon>
        <taxon>Lophotrochozoa</taxon>
        <taxon>Mollusca</taxon>
        <taxon>Cephalopoda</taxon>
        <taxon>Coleoidea</taxon>
        <taxon>Decapodiformes</taxon>
        <taxon>Sepiida</taxon>
        <taxon>Sepiina</taxon>
        <taxon>Sepiidae</taxon>
        <taxon>Acanthosepion</taxon>
    </lineage>
</organism>
<comment type="caution">
    <text evidence="9">The sequence shown here is derived from an EMBL/GenBank/DDBJ whole genome shotgun (WGS) entry which is preliminary data.</text>
</comment>
<protein>
    <recommendedName>
        <fullName evidence="6">M-phase inducer phosphatase</fullName>
        <ecNumber evidence="6">3.1.3.48</ecNumber>
    </recommendedName>
</protein>
<comment type="similarity">
    <text evidence="1 6">Belongs to the MPI phosphatase family.</text>
</comment>
<comment type="function">
    <text evidence="6">Tyrosine protein phosphatase which functions as a dosage-dependent inducer of mitotic progression.</text>
</comment>
<dbReference type="GO" id="GO:0000086">
    <property type="term" value="P:G2/M transition of mitotic cell cycle"/>
    <property type="evidence" value="ECO:0007669"/>
    <property type="project" value="TreeGrafter"/>
</dbReference>
<dbReference type="GO" id="GO:0009794">
    <property type="term" value="P:regulation of mitotic cell cycle, embryonic"/>
    <property type="evidence" value="ECO:0007669"/>
    <property type="project" value="UniProtKB-ARBA"/>
</dbReference>
<dbReference type="GO" id="GO:0032502">
    <property type="term" value="P:developmental process"/>
    <property type="evidence" value="ECO:0007669"/>
    <property type="project" value="UniProtKB-ARBA"/>
</dbReference>
<dbReference type="AlphaFoldDB" id="A0A812C734"/>
<evidence type="ECO:0000256" key="2">
    <source>
        <dbReference type="ARBA" id="ARBA00022618"/>
    </source>
</evidence>
<dbReference type="EC" id="3.1.3.48" evidence="6"/>
<dbReference type="FunFam" id="3.40.250.10:FF:000036">
    <property type="entry name" value="M-phase inducer phosphatase"/>
    <property type="match status" value="1"/>
</dbReference>
<evidence type="ECO:0000256" key="6">
    <source>
        <dbReference type="RuleBase" id="RU368028"/>
    </source>
</evidence>
<dbReference type="GO" id="GO:0010971">
    <property type="term" value="P:positive regulation of G2/M transition of mitotic cell cycle"/>
    <property type="evidence" value="ECO:0007669"/>
    <property type="project" value="TreeGrafter"/>
</dbReference>
<proteinExistence type="inferred from homology"/>
<reference evidence="9" key="1">
    <citation type="submission" date="2021-01" db="EMBL/GenBank/DDBJ databases">
        <authorList>
            <person name="Li R."/>
            <person name="Bekaert M."/>
        </authorList>
    </citation>
    <scope>NUCLEOTIDE SEQUENCE</scope>
    <source>
        <strain evidence="9">Farmed</strain>
    </source>
</reference>
<dbReference type="InterPro" id="IPR036873">
    <property type="entry name" value="Rhodanese-like_dom_sf"/>
</dbReference>
<dbReference type="InterPro" id="IPR000751">
    <property type="entry name" value="MPI_Phosphatase"/>
</dbReference>
<dbReference type="CDD" id="cd01530">
    <property type="entry name" value="Cdc25"/>
    <property type="match status" value="1"/>
</dbReference>
<dbReference type="GO" id="GO:0110032">
    <property type="term" value="P:positive regulation of G2/MI transition of meiotic cell cycle"/>
    <property type="evidence" value="ECO:0007669"/>
    <property type="project" value="TreeGrafter"/>
</dbReference>
<keyword evidence="6" id="KW-0498">Mitosis</keyword>
<sequence length="497" mass="56253">MDLSSTFVCPSPVSLFSLPGLLKDSAYIDFDSRLGNERKNFVPMLPNHCKLAIDNIASPLCINQSCLPNDAAEETSNDYMCLQSEQEDGNSQDSGLGLEKDKDSFQFLPPVGMPPRKVKIFDEDTCEPIKYSPCKSQRSFSASLIDKEEIEFLQSDHSPNKPTQGTFTGEPADDGFSDHLESMDMPESSADMSDGIKSLMEAPLSCAPVERTDIMCDNVRSSMDDTPTAMRKGMNRSQSFDIRRRSSSKRDRISDENTPILSKRRKPFFNKAPSQIDVAPIVRYQRSHSETEAQIKSAVHKIIQNPHLIGDGSKPYCLPTIPGKHKDLKSITPDTMRRVLRGEYNNIIDSCKIIDCRYPYEFKGGHIISGQNDYTKENIMKNFLENPPVLEDTNKRVVLVFHCEFSSERAPKLARFLRNMDRSANKDCYPSLYYPEIYILDGGYKAFFESGTEMCEPPNYKPMLHPDHSSDLKHFRAKSKSWAGERAPRTGLRQLNF</sequence>
<evidence type="ECO:0000256" key="4">
    <source>
        <dbReference type="ARBA" id="ARBA00022912"/>
    </source>
</evidence>
<evidence type="ECO:0000313" key="9">
    <source>
        <dbReference type="EMBL" id="CAE1257400.1"/>
    </source>
</evidence>
<dbReference type="PROSITE" id="PS50206">
    <property type="entry name" value="RHODANESE_3"/>
    <property type="match status" value="1"/>
</dbReference>